<reference evidence="2 3" key="1">
    <citation type="submission" date="2019-06" db="EMBL/GenBank/DDBJ databases">
        <title>Genome sequencing of plant associated microbes to promote plant fitness in Sorghum bicolor and Oryza sativa.</title>
        <authorList>
            <person name="Coleman-Derr D."/>
        </authorList>
    </citation>
    <scope>NUCLEOTIDE SEQUENCE [LARGE SCALE GENOMIC DNA]</scope>
    <source>
        <strain evidence="2 3">KV-663</strain>
    </source>
</reference>
<keyword evidence="1" id="KW-1133">Transmembrane helix</keyword>
<gene>
    <name evidence="2" type="ORF">FBY41_3976</name>
</gene>
<evidence type="ECO:0000313" key="3">
    <source>
        <dbReference type="Proteomes" id="UP000316747"/>
    </source>
</evidence>
<dbReference type="AlphaFoldDB" id="A0A543HJU3"/>
<name>A0A543HJU3_9MICO</name>
<proteinExistence type="predicted"/>
<accession>A0A543HJU3</accession>
<feature type="transmembrane region" description="Helical" evidence="1">
    <location>
        <begin position="99"/>
        <end position="120"/>
    </location>
</feature>
<dbReference type="PANTHER" id="PTHR40078">
    <property type="entry name" value="INTEGRAL MEMBRANE PROTEIN-RELATED"/>
    <property type="match status" value="1"/>
</dbReference>
<sequence>MPMGPRMVPMRRHVPLRNLSPRQQLRAGRLPRRLVQLLVGLTLYGVSMAMMIRSTLGLDPWDVFHAGIATHVPLSFGQVTIIVGVLVLLLWVPLRQWPGLGTIANVVVIGLAADAGLALIAPPEALWSRALLLGSGIVLNGVAGGLYIGSQLGPGPRDGLMTGFARRTGLSIRLVRTTIEVVVLAVGWLLGGPVGLGTVLYAVTIGPLVQFFLPRLTVDLGPEITPVVSDRGRILLEDRT</sequence>
<evidence type="ECO:0000313" key="2">
    <source>
        <dbReference type="EMBL" id="TQM58605.1"/>
    </source>
</evidence>
<feature type="transmembrane region" description="Helical" evidence="1">
    <location>
        <begin position="126"/>
        <end position="149"/>
    </location>
</feature>
<dbReference type="Pfam" id="PF19700">
    <property type="entry name" value="DUF6198"/>
    <property type="match status" value="1"/>
</dbReference>
<comment type="caution">
    <text evidence="2">The sequence shown here is derived from an EMBL/GenBank/DDBJ whole genome shotgun (WGS) entry which is preliminary data.</text>
</comment>
<keyword evidence="3" id="KW-1185">Reference proteome</keyword>
<dbReference type="Proteomes" id="UP000316747">
    <property type="component" value="Unassembled WGS sequence"/>
</dbReference>
<feature type="transmembrane region" description="Helical" evidence="1">
    <location>
        <begin position="73"/>
        <end position="92"/>
    </location>
</feature>
<keyword evidence="1" id="KW-0472">Membrane</keyword>
<organism evidence="2 3">
    <name type="scientific">Humibacillus xanthopallidus</name>
    <dbReference type="NCBI Taxonomy" id="412689"/>
    <lineage>
        <taxon>Bacteria</taxon>
        <taxon>Bacillati</taxon>
        <taxon>Actinomycetota</taxon>
        <taxon>Actinomycetes</taxon>
        <taxon>Micrococcales</taxon>
        <taxon>Intrasporangiaceae</taxon>
        <taxon>Humibacillus</taxon>
    </lineage>
</organism>
<keyword evidence="1" id="KW-0812">Transmembrane</keyword>
<dbReference type="EMBL" id="VFPM01000003">
    <property type="protein sequence ID" value="TQM58605.1"/>
    <property type="molecule type" value="Genomic_DNA"/>
</dbReference>
<dbReference type="PANTHER" id="PTHR40078:SF1">
    <property type="entry name" value="INTEGRAL MEMBRANE PROTEIN"/>
    <property type="match status" value="1"/>
</dbReference>
<evidence type="ECO:0000256" key="1">
    <source>
        <dbReference type="SAM" id="Phobius"/>
    </source>
</evidence>
<protein>
    <submittedName>
        <fullName evidence="2">Putative membrane protein YczE</fullName>
    </submittedName>
</protein>
<dbReference type="InterPro" id="IPR038750">
    <property type="entry name" value="YczE/YyaS-like"/>
</dbReference>